<evidence type="ECO:0000313" key="4">
    <source>
        <dbReference type="Proteomes" id="UP001501600"/>
    </source>
</evidence>
<dbReference type="Pfam" id="PF13476">
    <property type="entry name" value="AAA_23"/>
    <property type="match status" value="1"/>
</dbReference>
<dbReference type="RefSeq" id="WP_345315379.1">
    <property type="nucleotide sequence ID" value="NZ_BAABLF010000004.1"/>
</dbReference>
<dbReference type="PANTHER" id="PTHR43581">
    <property type="entry name" value="ATP/GTP PHOSPHATASE"/>
    <property type="match status" value="1"/>
</dbReference>
<protein>
    <submittedName>
        <fullName evidence="3">AAA family ATPase</fullName>
    </submittedName>
</protein>
<evidence type="ECO:0000313" key="3">
    <source>
        <dbReference type="EMBL" id="GAA5187130.1"/>
    </source>
</evidence>
<dbReference type="PANTHER" id="PTHR43581:SF2">
    <property type="entry name" value="EXCINUCLEASE ATPASE SUBUNIT"/>
    <property type="match status" value="1"/>
</dbReference>
<dbReference type="EMBL" id="BAABLF010000004">
    <property type="protein sequence ID" value="GAA5187130.1"/>
    <property type="molecule type" value="Genomic_DNA"/>
</dbReference>
<comment type="caution">
    <text evidence="3">The sequence shown here is derived from an EMBL/GenBank/DDBJ whole genome shotgun (WGS) entry which is preliminary data.</text>
</comment>
<accession>A0ABP9RVQ6</accession>
<evidence type="ECO:0000259" key="1">
    <source>
        <dbReference type="Pfam" id="PF13304"/>
    </source>
</evidence>
<dbReference type="InterPro" id="IPR038729">
    <property type="entry name" value="Rad50/SbcC_AAA"/>
</dbReference>
<dbReference type="InterPro" id="IPR051396">
    <property type="entry name" value="Bact_Antivir_Def_Nuclease"/>
</dbReference>
<organism evidence="3 4">
    <name type="scientific">Ferrimonas gelatinilytica</name>
    <dbReference type="NCBI Taxonomy" id="1255257"/>
    <lineage>
        <taxon>Bacteria</taxon>
        <taxon>Pseudomonadati</taxon>
        <taxon>Pseudomonadota</taxon>
        <taxon>Gammaproteobacteria</taxon>
        <taxon>Alteromonadales</taxon>
        <taxon>Ferrimonadaceae</taxon>
        <taxon>Ferrimonas</taxon>
    </lineage>
</organism>
<feature type="domain" description="Rad50/SbcC-type AAA" evidence="2">
    <location>
        <begin position="6"/>
        <end position="183"/>
    </location>
</feature>
<dbReference type="SUPFAM" id="SSF52540">
    <property type="entry name" value="P-loop containing nucleoside triphosphate hydrolases"/>
    <property type="match status" value="1"/>
</dbReference>
<evidence type="ECO:0000259" key="2">
    <source>
        <dbReference type="Pfam" id="PF13476"/>
    </source>
</evidence>
<dbReference type="InterPro" id="IPR027417">
    <property type="entry name" value="P-loop_NTPase"/>
</dbReference>
<reference evidence="4" key="1">
    <citation type="journal article" date="2019" name="Int. J. Syst. Evol. Microbiol.">
        <title>The Global Catalogue of Microorganisms (GCM) 10K type strain sequencing project: providing services to taxonomists for standard genome sequencing and annotation.</title>
        <authorList>
            <consortium name="The Broad Institute Genomics Platform"/>
            <consortium name="The Broad Institute Genome Sequencing Center for Infectious Disease"/>
            <person name="Wu L."/>
            <person name="Ma J."/>
        </authorList>
    </citation>
    <scope>NUCLEOTIDE SEQUENCE [LARGE SCALE GENOMIC DNA]</scope>
    <source>
        <strain evidence="4">JCM 18720</strain>
    </source>
</reference>
<dbReference type="Gene3D" id="3.40.50.300">
    <property type="entry name" value="P-loop containing nucleotide triphosphate hydrolases"/>
    <property type="match status" value="1"/>
</dbReference>
<proteinExistence type="predicted"/>
<feature type="domain" description="ATPase AAA-type core" evidence="1">
    <location>
        <begin position="255"/>
        <end position="349"/>
    </location>
</feature>
<dbReference type="Pfam" id="PF13304">
    <property type="entry name" value="AAA_21"/>
    <property type="match status" value="1"/>
</dbReference>
<dbReference type="InterPro" id="IPR003959">
    <property type="entry name" value="ATPase_AAA_core"/>
</dbReference>
<name>A0ABP9RVQ6_9GAMM</name>
<dbReference type="Proteomes" id="UP001501600">
    <property type="component" value="Unassembled WGS sequence"/>
</dbReference>
<sequence>MKLRTLTLENFRGFKHFKCEFHENLNVLVGLNGFGKTSLLDAISVAYGQFMSGFGTSIDRGIHIKEVHLAKVSTAPVTMEYQVPSVVGASCYPSSIPDFPESWSRQKNSTKKNSRTTQVKELKNAAYTLQKMVQEGANVALPLIAFYGTDRLGEHEFEPSGARREQPELAKSSRLEGYKDWFRPKSSYETFSNWLYLETLASSERNMEIDELRTQGVSLVPGNIHNEHLRALREALDTVLEPAGWSNVRYSPNQKRHIATHTTQGDMPLALLSDGVRNVVGMVADIAHRAIRLNPFLGRHAVKETEGLVLIDEVDMHLHPQWQRVIASNLSKAFPKIQFIVTSHSPHIIGELKPSQVVLLRQDEHGVVSASNPAQSFGLSSDTVLNEIMRDRHVSSQITRNKEVEAELERIFELIDEEDKEQAEIAIAALEEKLQGEIPELLRAKLSLDFDEWSD</sequence>
<gene>
    <name evidence="3" type="ORF">GCM10025772_04150</name>
</gene>
<keyword evidence="4" id="KW-1185">Reference proteome</keyword>